<organism evidence="2 3">
    <name type="scientific">Gossypium mustelinum</name>
    <name type="common">Cotton</name>
    <name type="synonym">Gossypium caicoense</name>
    <dbReference type="NCBI Taxonomy" id="34275"/>
    <lineage>
        <taxon>Eukaryota</taxon>
        <taxon>Viridiplantae</taxon>
        <taxon>Streptophyta</taxon>
        <taxon>Embryophyta</taxon>
        <taxon>Tracheophyta</taxon>
        <taxon>Spermatophyta</taxon>
        <taxon>Magnoliopsida</taxon>
        <taxon>eudicotyledons</taxon>
        <taxon>Gunneridae</taxon>
        <taxon>Pentapetalae</taxon>
        <taxon>rosids</taxon>
        <taxon>malvids</taxon>
        <taxon>Malvales</taxon>
        <taxon>Malvaceae</taxon>
        <taxon>Malvoideae</taxon>
        <taxon>Gossypium</taxon>
    </lineage>
</organism>
<name>A0A5D2ULR9_GOSMU</name>
<dbReference type="AlphaFoldDB" id="A0A5D2ULR9"/>
<keyword evidence="3" id="KW-1185">Reference proteome</keyword>
<feature type="transmembrane region" description="Helical" evidence="1">
    <location>
        <begin position="6"/>
        <end position="27"/>
    </location>
</feature>
<evidence type="ECO:0000256" key="1">
    <source>
        <dbReference type="SAM" id="Phobius"/>
    </source>
</evidence>
<keyword evidence="1" id="KW-0812">Transmembrane</keyword>
<reference evidence="2 3" key="1">
    <citation type="submission" date="2019-07" db="EMBL/GenBank/DDBJ databases">
        <title>WGS assembly of Gossypium mustelinum.</title>
        <authorList>
            <person name="Chen Z.J."/>
            <person name="Sreedasyam A."/>
            <person name="Ando A."/>
            <person name="Song Q."/>
            <person name="De L."/>
            <person name="Hulse-Kemp A."/>
            <person name="Ding M."/>
            <person name="Ye W."/>
            <person name="Kirkbride R."/>
            <person name="Jenkins J."/>
            <person name="Plott C."/>
            <person name="Lovell J."/>
            <person name="Lin Y.-M."/>
            <person name="Vaughn R."/>
            <person name="Liu B."/>
            <person name="Li W."/>
            <person name="Simpson S."/>
            <person name="Scheffler B."/>
            <person name="Saski C."/>
            <person name="Grover C."/>
            <person name="Hu G."/>
            <person name="Conover J."/>
            <person name="Carlson J."/>
            <person name="Shu S."/>
            <person name="Boston L."/>
            <person name="Williams M."/>
            <person name="Peterson D."/>
            <person name="Mcgee K."/>
            <person name="Jones D."/>
            <person name="Wendel J."/>
            <person name="Stelly D."/>
            <person name="Grimwood J."/>
            <person name="Schmutz J."/>
        </authorList>
    </citation>
    <scope>NUCLEOTIDE SEQUENCE [LARGE SCALE GENOMIC DNA]</scope>
    <source>
        <strain evidence="2">1408120.09</strain>
    </source>
</reference>
<keyword evidence="1" id="KW-0472">Membrane</keyword>
<dbReference type="PANTHER" id="PTHR14209:SF19">
    <property type="entry name" value="ISOAMYL ACETATE-HYDROLYZING ESTERASE 1 HOMOLOG"/>
    <property type="match status" value="1"/>
</dbReference>
<dbReference type="SUPFAM" id="SSF52266">
    <property type="entry name" value="SGNH hydrolase"/>
    <property type="match status" value="1"/>
</dbReference>
<keyword evidence="1" id="KW-1133">Transmembrane helix</keyword>
<dbReference type="EMBL" id="CM017654">
    <property type="protein sequence ID" value="TYI77684.1"/>
    <property type="molecule type" value="Genomic_DNA"/>
</dbReference>
<dbReference type="InterPro" id="IPR036514">
    <property type="entry name" value="SGNH_hydro_sf"/>
</dbReference>
<dbReference type="PANTHER" id="PTHR14209">
    <property type="entry name" value="ISOAMYL ACETATE-HYDROLYZING ESTERASE 1"/>
    <property type="match status" value="1"/>
</dbReference>
<dbReference type="InterPro" id="IPR045136">
    <property type="entry name" value="Iah1-like"/>
</dbReference>
<evidence type="ECO:0000313" key="2">
    <source>
        <dbReference type="EMBL" id="TYI77684.1"/>
    </source>
</evidence>
<proteinExistence type="predicted"/>
<dbReference type="Proteomes" id="UP000323597">
    <property type="component" value="Chromosome D06"/>
</dbReference>
<gene>
    <name evidence="2" type="ORF">E1A91_D06G158500v1</name>
</gene>
<dbReference type="Gene3D" id="3.40.50.1110">
    <property type="entry name" value="SGNH hydrolase"/>
    <property type="match status" value="1"/>
</dbReference>
<accession>A0A5D2ULR9</accession>
<protein>
    <submittedName>
        <fullName evidence="2">Uncharacterized protein</fullName>
    </submittedName>
</protein>
<sequence>MAAQQIIYVGTVYIISCIYIFFFVLLGQNYEGIQQKRWPSTLILLITPPPIDEVQRIRHPYVENPLGLPERTNEAAGAFAKACVETAGECGISVVDLWTRMQHYPDWRNAFLREILYNRLGFNWDNL</sequence>
<evidence type="ECO:0000313" key="3">
    <source>
        <dbReference type="Proteomes" id="UP000323597"/>
    </source>
</evidence>